<evidence type="ECO:0000256" key="5">
    <source>
        <dbReference type="ARBA" id="ARBA00038943"/>
    </source>
</evidence>
<dbReference type="EMBL" id="JAJA02000001">
    <property type="protein sequence ID" value="KWS05102.1"/>
    <property type="molecule type" value="Genomic_DNA"/>
</dbReference>
<organism evidence="11 12">
    <name type="scientific">Lysobacter capsici AZ78</name>
    <dbReference type="NCBI Taxonomy" id="1444315"/>
    <lineage>
        <taxon>Bacteria</taxon>
        <taxon>Pseudomonadati</taxon>
        <taxon>Pseudomonadota</taxon>
        <taxon>Gammaproteobacteria</taxon>
        <taxon>Lysobacterales</taxon>
        <taxon>Lysobacteraceae</taxon>
        <taxon>Lysobacter</taxon>
    </lineage>
</organism>
<evidence type="ECO:0000256" key="8">
    <source>
        <dbReference type="ARBA" id="ARBA00041975"/>
    </source>
</evidence>
<evidence type="ECO:0000256" key="3">
    <source>
        <dbReference type="ARBA" id="ARBA00036607"/>
    </source>
</evidence>
<comment type="function">
    <text evidence="4">Responsible for synthesis of pseudouridine from uracil-65 in transfer RNAs.</text>
</comment>
<evidence type="ECO:0000256" key="9">
    <source>
        <dbReference type="ARBA" id="ARBA00043049"/>
    </source>
</evidence>
<evidence type="ECO:0000256" key="6">
    <source>
        <dbReference type="ARBA" id="ARBA00040675"/>
    </source>
</evidence>
<dbReference type="Proteomes" id="UP000023435">
    <property type="component" value="Unassembled WGS sequence"/>
</dbReference>
<name>A0A108U9M3_9GAMM</name>
<dbReference type="GO" id="GO:0016829">
    <property type="term" value="F:lyase activity"/>
    <property type="evidence" value="ECO:0007669"/>
    <property type="project" value="UniProtKB-KW"/>
</dbReference>
<dbReference type="InterPro" id="IPR006224">
    <property type="entry name" value="PsdUridine_synth_RluA-like_CS"/>
</dbReference>
<keyword evidence="1" id="KW-0819">tRNA processing</keyword>
<dbReference type="EC" id="5.4.99.26" evidence="5"/>
<dbReference type="GO" id="GO:0008033">
    <property type="term" value="P:tRNA processing"/>
    <property type="evidence" value="ECO:0007669"/>
    <property type="project" value="UniProtKB-KW"/>
</dbReference>
<proteinExistence type="predicted"/>
<evidence type="ECO:0000259" key="10">
    <source>
        <dbReference type="Pfam" id="PF00849"/>
    </source>
</evidence>
<evidence type="ECO:0000256" key="4">
    <source>
        <dbReference type="ARBA" id="ARBA00037670"/>
    </source>
</evidence>
<dbReference type="AlphaFoldDB" id="A0A108U9M3"/>
<accession>A0A108U9M3</accession>
<comment type="caution">
    <text evidence="11">The sequence shown here is derived from an EMBL/GenBank/DDBJ whole genome shotgun (WGS) entry which is preliminary data.</text>
</comment>
<sequence length="266" mass="29498">MTVDPSFRTHGRMNHELTSADGAFDGDDESVAVPAELPVLYIDEVLAVIDKPAGLMVHDSALARGETDFAADRLRAQFGRPIFLVHRLDRATSGCLLLAFDRQTASDLGKVLMSREVEKDYLAVCRGWPAQDVFEVDHDLDGGPGKPLKKPAQTRFAVLGRTELALPSSGFETSRYALLRAQPLTGRFRQIRRHLKHLSHHLIGDTSHGDGRHNRSFRMMGIHRMLLHAQRLAFLHPRSGERMQVVAPVDAQFAKALALFEPPAAS</sequence>
<evidence type="ECO:0000313" key="11">
    <source>
        <dbReference type="EMBL" id="KWS05102.1"/>
    </source>
</evidence>
<gene>
    <name evidence="11" type="ORF">AZ78_2653</name>
</gene>
<keyword evidence="12" id="KW-1185">Reference proteome</keyword>
<comment type="catalytic activity">
    <reaction evidence="3">
        <text>uridine(65) in tRNA = pseudouridine(65) in tRNA</text>
        <dbReference type="Rhea" id="RHEA:42536"/>
        <dbReference type="Rhea" id="RHEA-COMP:10103"/>
        <dbReference type="Rhea" id="RHEA-COMP:10104"/>
        <dbReference type="ChEBI" id="CHEBI:65314"/>
        <dbReference type="ChEBI" id="CHEBI:65315"/>
        <dbReference type="EC" id="5.4.99.26"/>
    </reaction>
</comment>
<protein>
    <recommendedName>
        <fullName evidence="6">tRNA pseudouridine synthase C</fullName>
        <ecNumber evidence="5">5.4.99.26</ecNumber>
    </recommendedName>
    <alternativeName>
        <fullName evidence="8">tRNA pseudouridine(65) synthase</fullName>
    </alternativeName>
    <alternativeName>
        <fullName evidence="9">tRNA pseudouridylate synthase C</fullName>
    </alternativeName>
    <alternativeName>
        <fullName evidence="7">tRNA-uridine isomerase C</fullName>
    </alternativeName>
</protein>
<dbReference type="GO" id="GO:0000455">
    <property type="term" value="P:enzyme-directed rRNA pseudouridine synthesis"/>
    <property type="evidence" value="ECO:0007669"/>
    <property type="project" value="TreeGrafter"/>
</dbReference>
<reference evidence="11 12" key="1">
    <citation type="journal article" date="2014" name="Genome Announc.">
        <title>Draft Genome Sequence of Lysobacter capsici AZ78, a Bacterium Antagonistic to Plant-Pathogenic Oomycetes.</title>
        <authorList>
            <person name="Puopolo G."/>
            <person name="Sonego P."/>
            <person name="Engelen K."/>
            <person name="Pertot I."/>
        </authorList>
    </citation>
    <scope>NUCLEOTIDE SEQUENCE [LARGE SCALE GENOMIC DNA]</scope>
    <source>
        <strain evidence="11 12">AZ78</strain>
    </source>
</reference>
<evidence type="ECO:0000256" key="1">
    <source>
        <dbReference type="ARBA" id="ARBA00022694"/>
    </source>
</evidence>
<dbReference type="InterPro" id="IPR020103">
    <property type="entry name" value="PsdUridine_synth_cat_dom_sf"/>
</dbReference>
<dbReference type="PROSITE" id="PS01129">
    <property type="entry name" value="PSI_RLU"/>
    <property type="match status" value="1"/>
</dbReference>
<dbReference type="Gene3D" id="3.30.2350.10">
    <property type="entry name" value="Pseudouridine synthase"/>
    <property type="match status" value="1"/>
</dbReference>
<feature type="domain" description="Pseudouridine synthase RsuA/RluA-like" evidence="10">
    <location>
        <begin position="46"/>
        <end position="197"/>
    </location>
</feature>
<dbReference type="GO" id="GO:0003723">
    <property type="term" value="F:RNA binding"/>
    <property type="evidence" value="ECO:0007669"/>
    <property type="project" value="InterPro"/>
</dbReference>
<evidence type="ECO:0000256" key="7">
    <source>
        <dbReference type="ARBA" id="ARBA00041803"/>
    </source>
</evidence>
<keyword evidence="11" id="KW-0456">Lyase</keyword>
<dbReference type="PANTHER" id="PTHR21600">
    <property type="entry name" value="MITOCHONDRIAL RNA PSEUDOURIDINE SYNTHASE"/>
    <property type="match status" value="1"/>
</dbReference>
<dbReference type="InterPro" id="IPR050188">
    <property type="entry name" value="RluA_PseudoU_synthase"/>
</dbReference>
<evidence type="ECO:0000256" key="2">
    <source>
        <dbReference type="ARBA" id="ARBA00023235"/>
    </source>
</evidence>
<keyword evidence="2" id="KW-0413">Isomerase</keyword>
<dbReference type="PANTHER" id="PTHR21600:SF56">
    <property type="entry name" value="TRNA PSEUDOURIDINE SYNTHASE C"/>
    <property type="match status" value="1"/>
</dbReference>
<dbReference type="Pfam" id="PF00849">
    <property type="entry name" value="PseudoU_synth_2"/>
    <property type="match status" value="1"/>
</dbReference>
<dbReference type="InterPro" id="IPR006145">
    <property type="entry name" value="PsdUridine_synth_RsuA/RluA"/>
</dbReference>
<dbReference type="GO" id="GO:0160149">
    <property type="term" value="F:tRNA pseudouridine(65) synthase activity"/>
    <property type="evidence" value="ECO:0007669"/>
    <property type="project" value="UniProtKB-EC"/>
</dbReference>
<evidence type="ECO:0000313" key="12">
    <source>
        <dbReference type="Proteomes" id="UP000023435"/>
    </source>
</evidence>
<dbReference type="SUPFAM" id="SSF55120">
    <property type="entry name" value="Pseudouridine synthase"/>
    <property type="match status" value="1"/>
</dbReference>